<organism evidence="3 4">
    <name type="scientific">Phocaeicola salanitronis (strain DSM 18170 / JCM 13657 / CCUG 60908 / BL78)</name>
    <name type="common">Bacteroides salanitronis</name>
    <dbReference type="NCBI Taxonomy" id="667015"/>
    <lineage>
        <taxon>Bacteria</taxon>
        <taxon>Pseudomonadati</taxon>
        <taxon>Bacteroidota</taxon>
        <taxon>Bacteroidia</taxon>
        <taxon>Bacteroidales</taxon>
        <taxon>Bacteroidaceae</taxon>
        <taxon>Phocaeicola</taxon>
    </lineage>
</organism>
<dbReference type="KEGG" id="bsa:Bacsa_2414"/>
<dbReference type="eggNOG" id="COG1256">
    <property type="taxonomic scope" value="Bacteria"/>
</dbReference>
<feature type="coiled-coil region" evidence="1">
    <location>
        <begin position="25"/>
        <end position="52"/>
    </location>
</feature>
<gene>
    <name evidence="3" type="ordered locus">Bacsa_2414</name>
</gene>
<dbReference type="PROSITE" id="PS51257">
    <property type="entry name" value="PROKAR_LIPOPROTEIN"/>
    <property type="match status" value="1"/>
</dbReference>
<keyword evidence="4" id="KW-1185">Reference proteome</keyword>
<keyword evidence="1" id="KW-0175">Coiled coil</keyword>
<sequence length="892" mass="96421">MRKKYLSALLFGALLFASAGTFTSCKDYDDDIDGLRTELTELKNAVSELQSAVDNGDYVTNVEKSAEGLVITFKTAGPKTITLEDQVGSTVEVKDGVLYIDGVAQDFAVAPGTETQDQIIIENGMWSVLQEDGTYKSTGVPVSGVTVSGSQAEGFVFTIYDADGTKQEVELPSAASLITSIDVAKANSAKGSTFTITKAVFNKPEKWAGKAAMPEDKAVIFTSSELNVRINPVDAPATEVEYYLTNAKNENLSNVTLSATSTDIDDDGLTIGDAQGRAAYNGNGLYTLSMDMKVLTKSEGEAFEKELTEKAKAADLDAATYNINDCIAYAVNANSTARSAYNVAIGTKDAVGMLAVQIKGYKGDDDKATLGTEVATLTAAEVEVNKDQVYTIENATEDAALYDLYFEVSEKDATNYGVKTDDEARTFQITKRPDVSTAAKALTLYVHTLDVLGNVRVAKYEISLSDAVDTAAEYAPVTFPLSNLSDKNDKNDAFSIDINTMKEALGDAAWQEWFNATDLTNTTIEIFDNEDCKASTASDNGVVIDASNTGKGLAYQLLKADGKTAATDAADLASIKMNVYEKANALKANKQYYAKVTFNNVSSQEVNNIIVPVTFVAEPLSDLFEIASGFYNTELETITAYFRNVGDATTNPPTKPSTAVNLKDYFTKCVDDATVTALSKTDKVGETDKTEDELFKLGTQTGFGTKTLNFNAAYVKDGKPAGGYGEILNLKVSKDNYAGWKYNDTKDTKYSFNIRLMSPIYEGAIEVTNGEITIDGNDLVKGAKITDEMIKLIDYNTLEYSLMPVDNKAHKWETPQVYDVTFDASKAKYIKAVTPEDAVEANPVTGIEAQDGYFKVTGEPVEATASETLPIKVTDKWGLVLEADVKFNVIRH</sequence>
<feature type="chain" id="PRO_5003259156" description="DUF4988 domain-containing protein" evidence="2">
    <location>
        <begin position="20"/>
        <end position="892"/>
    </location>
</feature>
<evidence type="ECO:0000256" key="1">
    <source>
        <dbReference type="SAM" id="Coils"/>
    </source>
</evidence>
<dbReference type="HOGENOM" id="CLU_012429_0_0_10"/>
<evidence type="ECO:0000256" key="2">
    <source>
        <dbReference type="SAM" id="SignalP"/>
    </source>
</evidence>
<name>F0R7D3_PHOSB</name>
<accession>F0R7D3</accession>
<dbReference type="RefSeq" id="WP_013618383.1">
    <property type="nucleotide sequence ID" value="NC_015164.1"/>
</dbReference>
<dbReference type="STRING" id="667015.Bacsa_2414"/>
<proteinExistence type="predicted"/>
<dbReference type="OrthoDB" id="1099207at2"/>
<dbReference type="AlphaFoldDB" id="F0R7D3"/>
<dbReference type="EMBL" id="CP002530">
    <property type="protein sequence ID" value="ADY36960.1"/>
    <property type="molecule type" value="Genomic_DNA"/>
</dbReference>
<evidence type="ECO:0008006" key="5">
    <source>
        <dbReference type="Google" id="ProtNLM"/>
    </source>
</evidence>
<protein>
    <recommendedName>
        <fullName evidence="5">DUF4988 domain-containing protein</fullName>
    </recommendedName>
</protein>
<evidence type="ECO:0000313" key="4">
    <source>
        <dbReference type="Proteomes" id="UP000007486"/>
    </source>
</evidence>
<feature type="signal peptide" evidence="2">
    <location>
        <begin position="1"/>
        <end position="19"/>
    </location>
</feature>
<reference evidence="3 4" key="1">
    <citation type="journal article" date="2011" name="Stand. Genomic Sci.">
        <title>Complete genome sequence of Bacteroides salanitronis type strain (BL78).</title>
        <authorList>
            <person name="Gronow S."/>
            <person name="Held B."/>
            <person name="Lucas S."/>
            <person name="Lapidus A."/>
            <person name="Del Rio T.G."/>
            <person name="Nolan M."/>
            <person name="Tice H."/>
            <person name="Deshpande S."/>
            <person name="Cheng J.F."/>
            <person name="Pitluck S."/>
            <person name="Liolios K."/>
            <person name="Pagani I."/>
            <person name="Ivanova N."/>
            <person name="Mavromatis K."/>
            <person name="Pati A."/>
            <person name="Tapia R."/>
            <person name="Han C."/>
            <person name="Goodwin L."/>
            <person name="Chen A."/>
            <person name="Palaniappan K."/>
            <person name="Land M."/>
            <person name="Hauser L."/>
            <person name="Chang Y.J."/>
            <person name="Jeffries C.D."/>
            <person name="Brambilla E.M."/>
            <person name="Rohde M."/>
            <person name="Goker M."/>
            <person name="Detter J.C."/>
            <person name="Woyke T."/>
            <person name="Bristow J."/>
            <person name="Markowitz V."/>
            <person name="Hugenholtz P."/>
            <person name="Kyrpides N.C."/>
            <person name="Klenk H.P."/>
            <person name="Eisen J.A."/>
        </authorList>
    </citation>
    <scope>NUCLEOTIDE SEQUENCE [LARGE SCALE GENOMIC DNA]</scope>
    <source>
        <strain evidence="3 4">DSM 18170</strain>
    </source>
</reference>
<dbReference type="Proteomes" id="UP000007486">
    <property type="component" value="Chromosome"/>
</dbReference>
<keyword evidence="2" id="KW-0732">Signal</keyword>
<evidence type="ECO:0000313" key="3">
    <source>
        <dbReference type="EMBL" id="ADY36960.1"/>
    </source>
</evidence>